<dbReference type="KEGG" id="cbb:CLD_2370"/>
<evidence type="ECO:0000313" key="1">
    <source>
        <dbReference type="EMBL" id="ACA46753.1"/>
    </source>
</evidence>
<organism evidence="1 2">
    <name type="scientific">Clostridium botulinum (strain Okra / Type B1)</name>
    <dbReference type="NCBI Taxonomy" id="498213"/>
    <lineage>
        <taxon>Bacteria</taxon>
        <taxon>Bacillati</taxon>
        <taxon>Bacillota</taxon>
        <taxon>Clostridia</taxon>
        <taxon>Eubacteriales</taxon>
        <taxon>Clostridiaceae</taxon>
        <taxon>Clostridium</taxon>
    </lineage>
</organism>
<name>B1IGV7_CLOBK</name>
<reference evidence="1 2" key="1">
    <citation type="journal article" date="2007" name="PLoS ONE">
        <title>Analysis of the neurotoxin complex genes in Clostridium botulinum A1-A4 and B1 strains: BoNT/A3, /Ba4 and /B1 clusters are located within plasmids.</title>
        <authorList>
            <person name="Smith T.J."/>
            <person name="Hill K.K."/>
            <person name="Foley B.T."/>
            <person name="Detter J.C."/>
            <person name="Munk A.C."/>
            <person name="Bruce D.C."/>
            <person name="Doggett N.A."/>
            <person name="Smith L.A."/>
            <person name="Marks J.D."/>
            <person name="Xie G."/>
            <person name="Brettin T.S."/>
        </authorList>
    </citation>
    <scope>NUCLEOTIDE SEQUENCE [LARGE SCALE GENOMIC DNA]</scope>
    <source>
        <strain evidence="2">Okra / Type B1</strain>
    </source>
</reference>
<protein>
    <submittedName>
        <fullName evidence="1">Uncharacterized protein</fullName>
    </submittedName>
</protein>
<accession>B1IGV7</accession>
<sequence>MAVSYLHPIEYGGKKLPGYRIKIYLGFNIYKEELILHIKKFH</sequence>
<dbReference type="HOGENOM" id="CLU_3249329_0_0_9"/>
<dbReference type="Proteomes" id="UP000008541">
    <property type="component" value="Chromosome"/>
</dbReference>
<dbReference type="EMBL" id="CP000939">
    <property type="protein sequence ID" value="ACA46753.1"/>
    <property type="molecule type" value="Genomic_DNA"/>
</dbReference>
<dbReference type="AlphaFoldDB" id="B1IGV7"/>
<proteinExistence type="predicted"/>
<evidence type="ECO:0000313" key="2">
    <source>
        <dbReference type="Proteomes" id="UP000008541"/>
    </source>
</evidence>
<gene>
    <name evidence="1" type="ordered locus">CLD_2370</name>
</gene>